<evidence type="ECO:0000313" key="4">
    <source>
        <dbReference type="Proteomes" id="UP001438707"/>
    </source>
</evidence>
<keyword evidence="4" id="KW-1185">Reference proteome</keyword>
<dbReference type="PANTHER" id="PTHR13677">
    <property type="entry name" value="LD41638P"/>
    <property type="match status" value="1"/>
</dbReference>
<dbReference type="PANTHER" id="PTHR13677:SF0">
    <property type="entry name" value="LD41638P"/>
    <property type="match status" value="1"/>
</dbReference>
<dbReference type="PROSITE" id="PS50211">
    <property type="entry name" value="DENN"/>
    <property type="match status" value="1"/>
</dbReference>
<feature type="domain" description="UDENN" evidence="2">
    <location>
        <begin position="10"/>
        <end position="506"/>
    </location>
</feature>
<dbReference type="Proteomes" id="UP001438707">
    <property type="component" value="Unassembled WGS sequence"/>
</dbReference>
<gene>
    <name evidence="3" type="ORF">WJX74_009006</name>
</gene>
<sequence length="661" mass="73370">MLASPAAWLTSICSVIFDIDVGQRLEDVYPPESLDSEDGANIAMHSFPDSLSFELQSKTAVRDSTFFFRIPQQSHLRGAASHASFLYGCVFCRQRQDERLRRGGEQKSVVVLSGHPYISVLEPLTRYAGMMFFNNGPAALQTVFEEVALWPHPDSGSRLIVNIGGLARPFQVPDHEALPLGAMEETEEELQLQPWQDTPHGWLVSKGAAEAERLQGLFNEADIYTPLRTALDRLWTLWEHAVLAEPLLVIAPSPGECSAAVAALTALITPLPYSCDFRPYFSIHDSEFQAMAESQLPEEENDLPTLIGITNVFFIKALSSWPNILSVGHQATAGNGLLEAGRPASASRLQRLNPGNALKAVRRRAAGAQILISEHVPGLWATYKPLLSPDTALLKSLLDVDKAESPAQAKRFAETNSEMLREHFYDMTAALLVPFAPYCQPALPGEAAELAAEPGPLPIFDPATFLETLPLHNVPRALHKRLGSQEKVAHFYQRFVASRNFKIWMVRQQAAAVAWQERAWQRAQLEHGIQATRPAHDMPEVQLVGLFLEVEQQLANAEQSADSGDMPLGPTGLARRASSNFQMIVRLQRRLQEVWAAMPTDLQEALLRAAGSSKRQQHGIRSWVSQLGHIVRHALDVFPTPRVDRQGWDHGFTMNVRQFGR</sequence>
<reference evidence="3 4" key="1">
    <citation type="journal article" date="2024" name="Nat. Commun.">
        <title>Phylogenomics reveals the evolutionary origins of lichenization in chlorophyte algae.</title>
        <authorList>
            <person name="Puginier C."/>
            <person name="Libourel C."/>
            <person name="Otte J."/>
            <person name="Skaloud P."/>
            <person name="Haon M."/>
            <person name="Grisel S."/>
            <person name="Petersen M."/>
            <person name="Berrin J.G."/>
            <person name="Delaux P.M."/>
            <person name="Dal Grande F."/>
            <person name="Keller J."/>
        </authorList>
    </citation>
    <scope>NUCLEOTIDE SEQUENCE [LARGE SCALE GENOMIC DNA]</scope>
    <source>
        <strain evidence="3 4">SAG 2145</strain>
    </source>
</reference>
<name>A0AAW1S5T6_9CHLO</name>
<dbReference type="InterPro" id="IPR024224">
    <property type="entry name" value="DENND6"/>
</dbReference>
<comment type="caution">
    <text evidence="3">The sequence shown here is derived from an EMBL/GenBank/DDBJ whole genome shotgun (WGS) entry which is preliminary data.</text>
</comment>
<evidence type="ECO:0000259" key="2">
    <source>
        <dbReference type="PROSITE" id="PS50211"/>
    </source>
</evidence>
<dbReference type="GO" id="GO:0055037">
    <property type="term" value="C:recycling endosome"/>
    <property type="evidence" value="ECO:0007669"/>
    <property type="project" value="TreeGrafter"/>
</dbReference>
<dbReference type="GO" id="GO:0005085">
    <property type="term" value="F:guanyl-nucleotide exchange factor activity"/>
    <property type="evidence" value="ECO:0007669"/>
    <property type="project" value="InterPro"/>
</dbReference>
<dbReference type="AlphaFoldDB" id="A0AAW1S5T6"/>
<evidence type="ECO:0000313" key="3">
    <source>
        <dbReference type="EMBL" id="KAK9841628.1"/>
    </source>
</evidence>
<accession>A0AAW1S5T6</accession>
<evidence type="ECO:0000256" key="1">
    <source>
        <dbReference type="ARBA" id="ARBA00007159"/>
    </source>
</evidence>
<comment type="similarity">
    <text evidence="1">Belongs to the DENND6 family.</text>
</comment>
<dbReference type="EMBL" id="JALJOS010000003">
    <property type="protein sequence ID" value="KAK9841628.1"/>
    <property type="molecule type" value="Genomic_DNA"/>
</dbReference>
<dbReference type="InterPro" id="IPR037516">
    <property type="entry name" value="Tripartite_DENN"/>
</dbReference>
<organism evidence="3 4">
    <name type="scientific">Apatococcus lobatus</name>
    <dbReference type="NCBI Taxonomy" id="904363"/>
    <lineage>
        <taxon>Eukaryota</taxon>
        <taxon>Viridiplantae</taxon>
        <taxon>Chlorophyta</taxon>
        <taxon>core chlorophytes</taxon>
        <taxon>Trebouxiophyceae</taxon>
        <taxon>Chlorellales</taxon>
        <taxon>Chlorellaceae</taxon>
        <taxon>Apatococcus</taxon>
    </lineage>
</organism>
<protein>
    <recommendedName>
        <fullName evidence="2">UDENN domain-containing protein</fullName>
    </recommendedName>
</protein>
<proteinExistence type="inferred from homology"/>